<feature type="region of interest" description="Disordered" evidence="1">
    <location>
        <begin position="1167"/>
        <end position="1221"/>
    </location>
</feature>
<protein>
    <submittedName>
        <fullName evidence="2">Uncharacterized protein</fullName>
    </submittedName>
</protein>
<feature type="compositionally biased region" description="Basic and acidic residues" evidence="1">
    <location>
        <begin position="1199"/>
        <end position="1221"/>
    </location>
</feature>
<feature type="region of interest" description="Disordered" evidence="1">
    <location>
        <begin position="1824"/>
        <end position="1848"/>
    </location>
</feature>
<feature type="compositionally biased region" description="Acidic residues" evidence="1">
    <location>
        <begin position="1167"/>
        <end position="1177"/>
    </location>
</feature>
<feature type="compositionally biased region" description="Polar residues" evidence="1">
    <location>
        <begin position="1910"/>
        <end position="1920"/>
    </location>
</feature>
<feature type="region of interest" description="Disordered" evidence="1">
    <location>
        <begin position="1678"/>
        <end position="1700"/>
    </location>
</feature>
<evidence type="ECO:0000256" key="1">
    <source>
        <dbReference type="SAM" id="MobiDB-lite"/>
    </source>
</evidence>
<feature type="region of interest" description="Disordered" evidence="1">
    <location>
        <begin position="405"/>
        <end position="427"/>
    </location>
</feature>
<accession>A0A1E1ITZ5</accession>
<evidence type="ECO:0000313" key="2">
    <source>
        <dbReference type="EMBL" id="CCM14760.1"/>
    </source>
</evidence>
<dbReference type="InterPro" id="IPR048732">
    <property type="entry name" value="CFA69"/>
</dbReference>
<name>A0A1E1ITZ5_LEIGU</name>
<gene>
    <name evidence="2" type="primary">LgM4147LRVhigh.20.00781.00050</name>
    <name evidence="2" type="ORF">BN36_2022560</name>
</gene>
<sequence length="1920" mass="205458">MRTSAATRTAGKDVWPQHNSVAAMKKVPKVAPTGGVAGQSIKTRSMRAKAVVRHVAQLPAFVAWAPTNAAATPSLVGQYLELHVSEVAAQLHPIQQAGNYERLILLLTELLQRDLAAGVTPRVVKCGILDLMHGCVAAIAKGEFGIYENQRSNEREHRIAAVVASLQSTQSPGMMCGSTSKSERQCNDAAAVPINSLLPPLIDQPAKLWSDTRDDTRENATEDVRAATAMEMWENYTTTAHATTWAEDTMGMPRAAATAATISSGASSTNATHSFTPAVAAATPPLVPLSAPVVTLRSFPGALCALIERCTATPLVCLTLSDQQCQVAAVRDLLRALLTIMQSIDANSVSTTNCETTLVSHSLSSGQHTQVAARVALDLQALRLAALKGVSQVLSTYLDGADGTAQAPESALRHRRQPGMAQSTKESEALTAGLDSLDILSIFEDVTHQWAHALTALATDKGFISDSAGVGGGVDVAPRGDRFGAVGSPPGHRSCEDGNGATAQLHWVLRITYQIIAAEQLETRCATSLATPRARLLPPLLVPLALRTLSLISTVNPLACRTASYVQSCVDVLWGASLLAPGESARQLMYGSMGDSGLAGASSDSYKGGAGISRGADASLPAMDLFLTLLHQFNEGHSAAHCELRNNLVCLLASLLRYDIQRVEDALVARRGAQDSIRRTALESLSYPSTSPPSVEAHDTPLTLNVATVEAINAVAALLFEITCGTELTTTTHSATTTAAAAFQSSGVDSGESVPVTLLSLDAARRHALRFQSIVTSVARRREMLDFKIYGWQLLTAHCDWQLAHLTYREYIRYHDPAAPAVDTAPDSHHQCVSPVEQVIGEDNYDGAVTAALCGICLSQVGFLDVLIMYVDTRTDEVAVVAWTQEELLQLEVEAWQLLTSMILFAQHLDTKSGGQQPRCHCRYNRKLSVTQQQQREGSPLLSGSVEAVEKRHFVEDAEHGDRDMDSVDTAKSGILYGAGKHFIAAGGLQVALRYLHTAPPEAEAVKRWALITLAAVARMSSTDEAHGSSGSYTNQELTPVQRALAQHAPSLIPFLVKLIREVDVYVDTSGVPAALPPLISSIAAPESATTPQHSLGHRSVRENNGTDVTAATPIYDGVCWNWLPQSVAHVTLAAWSLLRCIGDVLLAEAGSVRGLALSIMNEDSIEEGDPCHEDEDAATHEPRPAMPVDATSGTASARGRECVRSDRASVRSRSLEERQPHDEVDLPISIMSSSGSSMGSLVENGDNAVVSGHGCPAARSPHRVSAPSHTRALSCSAHSPVLRIPNLFAEQGGVDLLTSWLRHVMRLCLPAHPQQQQQRSSAGIVPQLTMEEVASLENYDSTFLLLLDVFRAIVMGCKANEMQFAESDGVHVMLDLMEAYALAHGLIDQAARHARLTVVDSFGSAAVQTADHKEQEGVLTYATTLLSDLLESCPRAIDSFSTWRSSRIAVSPLTPDVRECQLPSDGGIEAVQLLLCLWASEIPARECGGALGSIGTALASTSGLKLLRLHLRPAVRMALKEEYVCRLLHRHVELGVLQAETIRNYYLYLHSEVAPATASLMQAGEVTDAAVLAYMEGLISRSSRRSAVTLEQQIDLLLHHALGLCVKVYACLSTIGFDSLRTAEAETLTTPSMGLRLSSLERSFLVQIAALPALCVDEISVAMAEVSLEHQFSADAAASKSSDPGAHDGNDATTWRPTTPDRRVLCTAAQEAAVRAGELDQLIEVGAQVQHARELQLYNRFLVTQLRQPVGRPADGRPGAVKGLWKTQRRLSATCGSGLGGSGDKIVFSAAELAVRLSTRLAAEHLQRQQLIASTVRVTQQLGGTQVEDSGGEVQSRASPPSNAPFVLGSSRTPYASIMGSVSAATHERLPDTLFSVVAPPKRPSVSLPQRHQQRQAMIARSLRKLPQDQPTSQSPHKP</sequence>
<dbReference type="EMBL" id="CALQ01000669">
    <property type="protein sequence ID" value="CCM14760.1"/>
    <property type="molecule type" value="Genomic_DNA"/>
</dbReference>
<organism evidence="2">
    <name type="scientific">Leishmania guyanensis</name>
    <dbReference type="NCBI Taxonomy" id="5670"/>
    <lineage>
        <taxon>Eukaryota</taxon>
        <taxon>Discoba</taxon>
        <taxon>Euglenozoa</taxon>
        <taxon>Kinetoplastea</taxon>
        <taxon>Metakinetoplastina</taxon>
        <taxon>Trypanosomatida</taxon>
        <taxon>Trypanosomatidae</taxon>
        <taxon>Leishmaniinae</taxon>
        <taxon>Leishmania</taxon>
        <taxon>Leishmania guyanensis species complex</taxon>
    </lineage>
</organism>
<proteinExistence type="predicted"/>
<reference evidence="2" key="1">
    <citation type="submission" date="2012-08" db="EMBL/GenBank/DDBJ databases">
        <title>Comparative genomics of metastatic and non-metastatic Leishmania guyanensis provides insights into polygenic factors involved in Leishmania RNA virus infection.</title>
        <authorList>
            <person name="Smith D."/>
            <person name="Hertz-Fowler C."/>
            <person name="Martin R."/>
            <person name="Dickens N."/>
            <person name="Fasel N."/>
            <person name="Falquet L."/>
            <person name="Beverley S."/>
            <person name="Zangger H."/>
            <person name="Calderon-Copete S."/>
            <person name="Mottram J."/>
            <person name="Xenarios I."/>
        </authorList>
    </citation>
    <scope>NUCLEOTIDE SEQUENCE</scope>
    <source>
        <strain evidence="2">MHOM/BR/75/M4147/SSU:IR2SAT-LUC</strain>
    </source>
</reference>
<feature type="region of interest" description="Disordered" evidence="1">
    <location>
        <begin position="1882"/>
        <end position="1920"/>
    </location>
</feature>
<dbReference type="PANTHER" id="PTHR14716:SF0">
    <property type="entry name" value="CILIA- AND FLAGELLA-ASSOCIATED PROTEIN 69"/>
    <property type="match status" value="1"/>
</dbReference>
<dbReference type="PANTHER" id="PTHR14716">
    <property type="entry name" value="CILIA- AND FLAGELLA-ASSOCIATED PROTEIN 69"/>
    <property type="match status" value="1"/>
</dbReference>